<feature type="compositionally biased region" description="Basic residues" evidence="4">
    <location>
        <begin position="1"/>
        <end position="10"/>
    </location>
</feature>
<feature type="region of interest" description="Disordered" evidence="4">
    <location>
        <begin position="58"/>
        <end position="113"/>
    </location>
</feature>
<dbReference type="InterPro" id="IPR000014">
    <property type="entry name" value="PAS"/>
</dbReference>
<evidence type="ECO:0000256" key="1">
    <source>
        <dbReference type="ARBA" id="ARBA00022630"/>
    </source>
</evidence>
<reference evidence="6" key="1">
    <citation type="submission" date="2022-10" db="EMBL/GenBank/DDBJ databases">
        <title>Tapping the CABI collections for fungal endophytes: first genome assemblies for Collariella, Neodidymelliopsis, Ascochyta clinopodiicola, Didymella pomorum, Didymosphaeria variabile, Neocosmospora piperis and Neocucurbitaria cava.</title>
        <authorList>
            <person name="Hill R."/>
        </authorList>
    </citation>
    <scope>NUCLEOTIDE SEQUENCE</scope>
    <source>
        <strain evidence="6">IMI 355082</strain>
    </source>
</reference>
<keyword evidence="2" id="KW-0288">FMN</keyword>
<sequence>MFSRRPRLHSGPRVPASPASPPLSVESLADAENAGNSVKKAVSHTRIFGHTFISRSDSLSENSKRSLSRSRHDRPQDKRSLASLKKGRAQSPRRPGKTLHQQGNQSISDAGHLSNGVKVVRQVSSLETLQSSHKASLPGLQARYLKDTHDYEPLRLADLGPDSFDLVPSNDHGNQGLGPSMLEQRFDTIFSDFHLHIILQDYSTLQRFTEFITSYRPKSLPLLRYYLGLMKAQAAMHLTNSIIHDLKPVSYHGVNLKFTENPAGFVESQDLHDKISRAFHTLARDDLSAYITHQWMHIVETSMRQRVTGLLPSHLKDLSEGLAETFCLTDPSKPDNPIVFASEEFHRTTEYGTSYAIGRNCRFLQGPKTDQSAVRRLKMKLDAGQEHSEVLLNYRRDGSPFMQVSENTTLLHSLEFCVLARTDWNADSNLLMCAPLKDFRGNVRYFLGAQVDVSGLASEFTGVEYLKDAAVEVKPSHKGENSNASNGIQDAVDSPLMYLKKFSEMLSDAELKVVREHGGRMHRPDLGRLTVRDRRRLVIVPEHGEQIESDQTSVLSHRPSTSGAGDESSSSSASLSIATISGGYLGRVYEHYVLVRPAPSLRILFASPSLRIPGLLQSCLLDRIGGPARVREQVIEAVVQGQSVTANILWITKPTSGHNGVEKGIGRARWLHATPLLSASGAVGVWMVVLVDDESERTKTMQGHAADDAPIFMPNKRHAPTIKPPTANQTFDEAVDFDYWSADTINSKHMW</sequence>
<keyword evidence="3" id="KW-0157">Chromophore</keyword>
<dbReference type="PANTHER" id="PTHR47429">
    <property type="entry name" value="PROTEIN TWIN LOV 1"/>
    <property type="match status" value="1"/>
</dbReference>
<evidence type="ECO:0000313" key="6">
    <source>
        <dbReference type="EMBL" id="KAJ4391249.1"/>
    </source>
</evidence>
<dbReference type="GO" id="GO:0005634">
    <property type="term" value="C:nucleus"/>
    <property type="evidence" value="ECO:0007669"/>
    <property type="project" value="TreeGrafter"/>
</dbReference>
<dbReference type="OrthoDB" id="447251at2759"/>
<evidence type="ECO:0000313" key="7">
    <source>
        <dbReference type="Proteomes" id="UP001140453"/>
    </source>
</evidence>
<evidence type="ECO:0000256" key="3">
    <source>
        <dbReference type="ARBA" id="ARBA00022991"/>
    </source>
</evidence>
<dbReference type="Pfam" id="PF13426">
    <property type="entry name" value="PAS_9"/>
    <property type="match status" value="1"/>
</dbReference>
<dbReference type="EMBL" id="JAPEVB010000003">
    <property type="protein sequence ID" value="KAJ4391249.1"/>
    <property type="molecule type" value="Genomic_DNA"/>
</dbReference>
<gene>
    <name evidence="6" type="ORF">N0V93_004866</name>
</gene>
<keyword evidence="7" id="KW-1185">Reference proteome</keyword>
<dbReference type="SUPFAM" id="SSF55785">
    <property type="entry name" value="PYP-like sensor domain (PAS domain)"/>
    <property type="match status" value="1"/>
</dbReference>
<evidence type="ECO:0000259" key="5">
    <source>
        <dbReference type="Pfam" id="PF13426"/>
    </source>
</evidence>
<protein>
    <recommendedName>
        <fullName evidence="5">PAS domain-containing protein</fullName>
    </recommendedName>
</protein>
<feature type="compositionally biased region" description="Polar residues" evidence="4">
    <location>
        <begin position="99"/>
        <end position="108"/>
    </location>
</feature>
<feature type="region of interest" description="Disordered" evidence="4">
    <location>
        <begin position="548"/>
        <end position="572"/>
    </location>
</feature>
<feature type="domain" description="PAS" evidence="5">
    <location>
        <begin position="332"/>
        <end position="454"/>
    </location>
</feature>
<comment type="caution">
    <text evidence="6">The sequence shown here is derived from an EMBL/GenBank/DDBJ whole genome shotgun (WGS) entry which is preliminary data.</text>
</comment>
<feature type="region of interest" description="Disordered" evidence="4">
    <location>
        <begin position="1"/>
        <end position="24"/>
    </location>
</feature>
<dbReference type="InterPro" id="IPR035965">
    <property type="entry name" value="PAS-like_dom_sf"/>
</dbReference>
<feature type="compositionally biased region" description="Polar residues" evidence="4">
    <location>
        <begin position="549"/>
        <end position="559"/>
    </location>
</feature>
<evidence type="ECO:0000256" key="2">
    <source>
        <dbReference type="ARBA" id="ARBA00022643"/>
    </source>
</evidence>
<dbReference type="Proteomes" id="UP001140453">
    <property type="component" value="Unassembled WGS sequence"/>
</dbReference>
<dbReference type="PANTHER" id="PTHR47429:SF9">
    <property type="entry name" value="PAS DOMAIN-CONTAINING PROTEIN"/>
    <property type="match status" value="1"/>
</dbReference>
<dbReference type="AlphaFoldDB" id="A0A9W9CXI9"/>
<proteinExistence type="predicted"/>
<dbReference type="Gene3D" id="3.30.450.20">
    <property type="entry name" value="PAS domain"/>
    <property type="match status" value="1"/>
</dbReference>
<evidence type="ECO:0000256" key="4">
    <source>
        <dbReference type="SAM" id="MobiDB-lite"/>
    </source>
</evidence>
<feature type="compositionally biased region" description="Low complexity" evidence="4">
    <location>
        <begin position="560"/>
        <end position="572"/>
    </location>
</feature>
<accession>A0A9W9CXI9</accession>
<keyword evidence="1" id="KW-0285">Flavoprotein</keyword>
<organism evidence="6 7">
    <name type="scientific">Gnomoniopsis smithogilvyi</name>
    <dbReference type="NCBI Taxonomy" id="1191159"/>
    <lineage>
        <taxon>Eukaryota</taxon>
        <taxon>Fungi</taxon>
        <taxon>Dikarya</taxon>
        <taxon>Ascomycota</taxon>
        <taxon>Pezizomycotina</taxon>
        <taxon>Sordariomycetes</taxon>
        <taxon>Sordariomycetidae</taxon>
        <taxon>Diaporthales</taxon>
        <taxon>Gnomoniaceae</taxon>
        <taxon>Gnomoniopsis</taxon>
    </lineage>
</organism>
<name>A0A9W9CXI9_9PEZI</name>
<feature type="compositionally biased region" description="Low complexity" evidence="4">
    <location>
        <begin position="11"/>
        <end position="24"/>
    </location>
</feature>